<keyword evidence="1" id="KW-0472">Membrane</keyword>
<feature type="transmembrane region" description="Helical" evidence="1">
    <location>
        <begin position="85"/>
        <end position="105"/>
    </location>
</feature>
<accession>A0A165TZJ3</accession>
<proteinExistence type="predicted"/>
<feature type="transmembrane region" description="Helical" evidence="1">
    <location>
        <begin position="53"/>
        <end position="73"/>
    </location>
</feature>
<evidence type="ECO:0000256" key="1">
    <source>
        <dbReference type="SAM" id="Phobius"/>
    </source>
</evidence>
<protein>
    <submittedName>
        <fullName evidence="2">Uncharacterized protein</fullName>
    </submittedName>
</protein>
<sequence>MSKSRHWIYRSCVYCAVIVITGVVSVAIAIAMATTHCLSGSHVLIRLIRDRMSVLFIGVLGSGHACSMLSLNFRSVPMTGNAKPTLSPVLLMYLCCIMDSCAFPARFFSARDTRSLRETACHCRTEHVRTLVLQITGAYVQHTANAESLGRCRGPGYCAVDSV</sequence>
<organism evidence="2 3">
    <name type="scientific">Neolentinus lepideus HHB14362 ss-1</name>
    <dbReference type="NCBI Taxonomy" id="1314782"/>
    <lineage>
        <taxon>Eukaryota</taxon>
        <taxon>Fungi</taxon>
        <taxon>Dikarya</taxon>
        <taxon>Basidiomycota</taxon>
        <taxon>Agaricomycotina</taxon>
        <taxon>Agaricomycetes</taxon>
        <taxon>Gloeophyllales</taxon>
        <taxon>Gloeophyllaceae</taxon>
        <taxon>Neolentinus</taxon>
    </lineage>
</organism>
<gene>
    <name evidence="2" type="ORF">NEOLEDRAFT_139933</name>
</gene>
<dbReference type="AlphaFoldDB" id="A0A165TZJ3"/>
<evidence type="ECO:0000313" key="2">
    <source>
        <dbReference type="EMBL" id="KZT27407.1"/>
    </source>
</evidence>
<dbReference type="Proteomes" id="UP000076761">
    <property type="component" value="Unassembled WGS sequence"/>
</dbReference>
<dbReference type="EMBL" id="KV425562">
    <property type="protein sequence ID" value="KZT27407.1"/>
    <property type="molecule type" value="Genomic_DNA"/>
</dbReference>
<feature type="transmembrane region" description="Helical" evidence="1">
    <location>
        <begin position="12"/>
        <end position="33"/>
    </location>
</feature>
<dbReference type="InParanoid" id="A0A165TZJ3"/>
<keyword evidence="3" id="KW-1185">Reference proteome</keyword>
<name>A0A165TZJ3_9AGAM</name>
<reference evidence="2 3" key="1">
    <citation type="journal article" date="2016" name="Mol. Biol. Evol.">
        <title>Comparative Genomics of Early-Diverging Mushroom-Forming Fungi Provides Insights into the Origins of Lignocellulose Decay Capabilities.</title>
        <authorList>
            <person name="Nagy L.G."/>
            <person name="Riley R."/>
            <person name="Tritt A."/>
            <person name="Adam C."/>
            <person name="Daum C."/>
            <person name="Floudas D."/>
            <person name="Sun H."/>
            <person name="Yadav J.S."/>
            <person name="Pangilinan J."/>
            <person name="Larsson K.H."/>
            <person name="Matsuura K."/>
            <person name="Barry K."/>
            <person name="Labutti K."/>
            <person name="Kuo R."/>
            <person name="Ohm R.A."/>
            <person name="Bhattacharya S.S."/>
            <person name="Shirouzu T."/>
            <person name="Yoshinaga Y."/>
            <person name="Martin F.M."/>
            <person name="Grigoriev I.V."/>
            <person name="Hibbett D.S."/>
        </authorList>
    </citation>
    <scope>NUCLEOTIDE SEQUENCE [LARGE SCALE GENOMIC DNA]</scope>
    <source>
        <strain evidence="2 3">HHB14362 ss-1</strain>
    </source>
</reference>
<keyword evidence="1" id="KW-0812">Transmembrane</keyword>
<keyword evidence="1" id="KW-1133">Transmembrane helix</keyword>
<evidence type="ECO:0000313" key="3">
    <source>
        <dbReference type="Proteomes" id="UP000076761"/>
    </source>
</evidence>